<evidence type="ECO:0000313" key="3">
    <source>
        <dbReference type="EMBL" id="GHO83207.1"/>
    </source>
</evidence>
<gene>
    <name evidence="3" type="ORF">KSZ_12130</name>
</gene>
<evidence type="ECO:0000259" key="2">
    <source>
        <dbReference type="Pfam" id="PF13699"/>
    </source>
</evidence>
<comment type="caution">
    <text evidence="3">The sequence shown here is derived from an EMBL/GenBank/DDBJ whole genome shotgun (WGS) entry which is preliminary data.</text>
</comment>
<dbReference type="EMBL" id="BNJJ01000003">
    <property type="protein sequence ID" value="GHO83207.1"/>
    <property type="molecule type" value="Genomic_DNA"/>
</dbReference>
<keyword evidence="4" id="KW-1185">Reference proteome</keyword>
<evidence type="ECO:0000313" key="4">
    <source>
        <dbReference type="Proteomes" id="UP000635565"/>
    </source>
</evidence>
<feature type="region of interest" description="Disordered" evidence="1">
    <location>
        <begin position="1"/>
        <end position="21"/>
    </location>
</feature>
<feature type="region of interest" description="Disordered" evidence="1">
    <location>
        <begin position="420"/>
        <end position="452"/>
    </location>
</feature>
<name>A0ABQ3VAN1_9CHLR</name>
<dbReference type="RefSeq" id="WP_201360892.1">
    <property type="nucleotide sequence ID" value="NZ_BNJJ01000003.1"/>
</dbReference>
<feature type="domain" description="eCIS core" evidence="2">
    <location>
        <begin position="155"/>
        <end position="231"/>
    </location>
</feature>
<accession>A0ABQ3VAN1</accession>
<feature type="compositionally biased region" description="Basic and acidic residues" evidence="1">
    <location>
        <begin position="420"/>
        <end position="435"/>
    </location>
</feature>
<organism evidence="3 4">
    <name type="scientific">Dictyobacter formicarum</name>
    <dbReference type="NCBI Taxonomy" id="2778368"/>
    <lineage>
        <taxon>Bacteria</taxon>
        <taxon>Bacillati</taxon>
        <taxon>Chloroflexota</taxon>
        <taxon>Ktedonobacteria</taxon>
        <taxon>Ktedonobacterales</taxon>
        <taxon>Dictyobacteraceae</taxon>
        <taxon>Dictyobacter</taxon>
    </lineage>
</organism>
<dbReference type="Pfam" id="PF13699">
    <property type="entry name" value="eCIS_core"/>
    <property type="match status" value="1"/>
</dbReference>
<reference evidence="3 4" key="1">
    <citation type="journal article" date="2021" name="Int. J. Syst. Evol. Microbiol.">
        <title>Reticulibacter mediterranei gen. nov., sp. nov., within the new family Reticulibacteraceae fam. nov., and Ktedonospora formicarum gen. nov., sp. nov., Ktedonobacter robiniae sp. nov., Dictyobacter formicarum sp. nov. and Dictyobacter arantiisoli sp. nov., belonging to the class Ktedonobacteria.</title>
        <authorList>
            <person name="Yabe S."/>
            <person name="Zheng Y."/>
            <person name="Wang C.M."/>
            <person name="Sakai Y."/>
            <person name="Abe K."/>
            <person name="Yokota A."/>
            <person name="Donadio S."/>
            <person name="Cavaletti L."/>
            <person name="Monciardini P."/>
        </authorList>
    </citation>
    <scope>NUCLEOTIDE SEQUENCE [LARGE SCALE GENOMIC DNA]</scope>
    <source>
        <strain evidence="3 4">SOSP1-9</strain>
    </source>
</reference>
<protein>
    <recommendedName>
        <fullName evidence="2">eCIS core domain-containing protein</fullName>
    </recommendedName>
</protein>
<dbReference type="Proteomes" id="UP000635565">
    <property type="component" value="Unassembled WGS sequence"/>
</dbReference>
<dbReference type="InterPro" id="IPR032722">
    <property type="entry name" value="Deaminase_XOO_2897"/>
</dbReference>
<sequence>MDYQRAMKAAQKGQPKTPVPLLRQPSFDHATTHPLLELQHTIGNQAVLNLLRSRNIQSDTPAQASIEPYFDYDSSQIPAYPLLSPVLQTKLVINQPGDQYEQEADRVANQTMTMPADHSISVASLSIPRFSGQSNGQIDTATASVNQALATPGRPLESTLRQDMEQRFGRDFSQVRIHSGVSAERSAHEVNANAYTVGHDIVFGAGQFVPETQEGRRLIAHELTHVVQQSGIDGVNVGQRTNNCDPLSHTTRLPLTVQRDSPKTPASPLPKLPQKIIPGSTHLSRQTQAYRVDHPNLPGGTNLVAFEYSVGNAERQVQVIENRAGVAHSEEMMDEFLQQLRRKVRAPITVHEIYSERQPCGPSEHDCEGLLLRRYPQAKTTFGYNYQETFDPASESRAGRTRTAIDAAHERLTRTRQLEWDFEKKTPPPHYERLEPGTPSTRPRRQRSRNTADTARAIAELDAQTARAQGFTARIRTYVAAYGVLQHTLSLLNTIEFAERIFFDGTVFPSEQRDANLVEGQSEKALSDAESVVTEQAHISAFIAAGEALRGGDQQALFALENSLVALNKEVSDSARDLSGMSAEIDAQAQAMLEASKHNKQAATQGMDDAAMAQAAALYISTEKLGNTLRTAAENYKSAAEMLSTYSTQINSIASQAEEAAWSLGYERIIEAQHEIDRQERAKLQPLTPEPTSTARLTVQSRGFEDELTEKSNDVLRFSKTGEEVTADRLISWAKRSHPRGLDDPTLLKDLYSSHEFNGSDDAHERAAVMLVLKLREEKLKARTAE</sequence>
<dbReference type="Pfam" id="PF14440">
    <property type="entry name" value="XOO_2897-deam"/>
    <property type="match status" value="1"/>
</dbReference>
<dbReference type="InterPro" id="IPR025295">
    <property type="entry name" value="eCIS_core_dom"/>
</dbReference>
<proteinExistence type="predicted"/>
<evidence type="ECO:0000256" key="1">
    <source>
        <dbReference type="SAM" id="MobiDB-lite"/>
    </source>
</evidence>